<organism evidence="1 2">
    <name type="scientific">Symbiodinium pilosum</name>
    <name type="common">Dinoflagellate</name>
    <dbReference type="NCBI Taxonomy" id="2952"/>
    <lineage>
        <taxon>Eukaryota</taxon>
        <taxon>Sar</taxon>
        <taxon>Alveolata</taxon>
        <taxon>Dinophyceae</taxon>
        <taxon>Suessiales</taxon>
        <taxon>Symbiodiniaceae</taxon>
        <taxon>Symbiodinium</taxon>
    </lineage>
</organism>
<dbReference type="Proteomes" id="UP000649617">
    <property type="component" value="Unassembled WGS sequence"/>
</dbReference>
<keyword evidence="2" id="KW-1185">Reference proteome</keyword>
<reference evidence="1" key="1">
    <citation type="submission" date="2021-02" db="EMBL/GenBank/DDBJ databases">
        <authorList>
            <person name="Dougan E. K."/>
            <person name="Rhodes N."/>
            <person name="Thang M."/>
            <person name="Chan C."/>
        </authorList>
    </citation>
    <scope>NUCLEOTIDE SEQUENCE</scope>
</reference>
<dbReference type="OrthoDB" id="442957at2759"/>
<accession>A0A812TYK0</accession>
<name>A0A812TYK0_SYMPI</name>
<gene>
    <name evidence="1" type="ORF">SPIL2461_LOCUS14432</name>
</gene>
<comment type="caution">
    <text evidence="1">The sequence shown here is derived from an EMBL/GenBank/DDBJ whole genome shotgun (WGS) entry which is preliminary data.</text>
</comment>
<protein>
    <submittedName>
        <fullName evidence="1">Uncharacterized protein</fullName>
    </submittedName>
</protein>
<evidence type="ECO:0000313" key="1">
    <source>
        <dbReference type="EMBL" id="CAE7544518.1"/>
    </source>
</evidence>
<dbReference type="EMBL" id="CAJNIZ010033336">
    <property type="protein sequence ID" value="CAE7544518.1"/>
    <property type="molecule type" value="Genomic_DNA"/>
</dbReference>
<evidence type="ECO:0000313" key="2">
    <source>
        <dbReference type="Proteomes" id="UP000649617"/>
    </source>
</evidence>
<proteinExistence type="predicted"/>
<sequence length="193" mass="21593">MPRRWSLELRRAHGFRTLAVSFLTTSAFLHELFAHDRGVQSFLGEIGAPDLSGKKRQAAAQRLAEARIALEEAQSLQAEGVSSGLWYQVITEGEDGIGIRKEPDLTAERVEDLVKGSVFEVDDVVQNEGEPIFLRLKDGRGWVFDLTPVDPETPTVKRLEGVYANGKTLPELEDEVRQARLELDRIRGARRVS</sequence>
<dbReference type="AlphaFoldDB" id="A0A812TYK0"/>